<dbReference type="Gene3D" id="3.40.50.1820">
    <property type="entry name" value="alpha/beta hydrolase"/>
    <property type="match status" value="1"/>
</dbReference>
<dbReference type="EC" id="6.1.1.13" evidence="8"/>
<dbReference type="GO" id="GO:0005829">
    <property type="term" value="C:cytosol"/>
    <property type="evidence" value="ECO:0007669"/>
    <property type="project" value="TreeGrafter"/>
</dbReference>
<dbReference type="CDD" id="cd19543">
    <property type="entry name" value="DCL_NRPS"/>
    <property type="match status" value="2"/>
</dbReference>
<dbReference type="GO" id="GO:0016874">
    <property type="term" value="F:ligase activity"/>
    <property type="evidence" value="ECO:0007669"/>
    <property type="project" value="UniProtKB-KW"/>
</dbReference>
<dbReference type="Pfam" id="PF00975">
    <property type="entry name" value="Thioesterase"/>
    <property type="match status" value="1"/>
</dbReference>
<feature type="domain" description="Carrier" evidence="7">
    <location>
        <begin position="962"/>
        <end position="1037"/>
    </location>
</feature>
<dbReference type="OrthoDB" id="5475787at2"/>
<reference evidence="8 9" key="1">
    <citation type="submission" date="2019-10" db="EMBL/GenBank/DDBJ databases">
        <title>Nocardia macrotermitis sp. nov. and Nocardia aurantia sp. nov., isolated from the gut of fungus growing-termite Macrotermes natalensis.</title>
        <authorList>
            <person name="Benndorf R."/>
            <person name="Schwitalla J."/>
            <person name="Martin K."/>
            <person name="De Beer W."/>
            <person name="Kaster A.-K."/>
            <person name="Vollmers J."/>
            <person name="Poulsen M."/>
            <person name="Beemelmanns C."/>
        </authorList>
    </citation>
    <scope>NUCLEOTIDE SEQUENCE [LARGE SCALE GENOMIC DNA]</scope>
    <source>
        <strain evidence="8 9">RB56</strain>
    </source>
</reference>
<sequence>MIPLSFAQRRLWFIHRLDGPSAAYNMPVAVRMSGGFDESVFAAAVGDVVARHESLRTIFAEIDGVPGQEVLDAGSVEVPISTADVPLAEVDAALARAAGHAFDLATEIPIRVTVLRCGADDHVVLLLLHHIAGDGWSMAPLLRDLSQAYAARMRRAAPRWEPLPVQYVDYTLWQQELLGSVDDPDSVLARQFGYWRRELAGLPEQLPVPADRPRPRTASHRGDVVVFGVDPEVRAAVEALAGREGASASMVWQSALAVLLFKLGAGEDIPIGSPIAGRTDEGLADLVGFFVNTWVLRAEVDPAMSFARILRRVRTKALAAYENQDVPFELLVELLNPVRSPAHHPLFQVLLSFQNNVAPTLELPGVAFEPYPLPVTTSRFDLVFTVADAATAGGWDLHVEYATDLFDRSTVETMAARLVRVLRRVMAYPDAPVGPVDVLDAAERELLTRHHNATDAQVADTVVPELFRAQVARTPDAVAVLCGDVALTYRELDARAAGLAGALIERGVGPDRVVGVALPRSVELIVALLAVSKAGGAYLPIDPDYPSDRLAFVLADAAPVLVVTDSVTAAALPETAAPCLYLDTVETRGDGTDVVVPVRPGDLAYVIYTSGSTGVPKGVAITHRNVVNLVAQAWSVRPGDRVLVHSSVAFDASTYEIWPALCGGAALVVATERRSDPGEIARLIGTHTVTRLFGTPPLLSALAEYSASLPEPVLRGLRQVNTGADTLTTDLVRAVRAACPDVWIDNLYGPTEATVNVTSSLVPDNPVGATVPIGVPVANTRVYVLDSGLTPVPAGVTGELYVAGAQLARGYRGRPALTAQRFVADPFDPTGGRLYRTGDVVRWNAGGQLEFVGRADDQVKVRGFRVEPGEVEAVLAQHPSVTRALVVARGTDAGARLIGYVIAGPAGVDAARVRGFAAERLPDYMVPAAVLAIDSIPLTANGKIDHAALPIPEIGSAAPYRAPGTRRERALAELFAEVLGLERVGVDDGFFALGGHSLLATRLASRIRAVLGVELPIRTVFEAPTVAQLAHRLEAGGSVRPAVTTRQRPETIPLSFAQRRLWFMHRLEGPSATYNLPVTARLTGAIDVPALEAALADVVARHESLRTLFVESDGVPAQRVLDADGVAVPVRVAEVAAAGLHAAVTAEVRHAFDLAAEIPLRAGVFRDGPDGGVLVLLLHHIVGDGWSMAALLRDVSEAYSARHAGRPPAWAPLPVQYADYTLWQRDLLGTPDDPDSVLSRQFEYWRRELDGLPEQLRLPVDRPRPRTAGYRGDVVSFDIDRETRAAVERLAAREGASVSMVLQSALAVLLFKLGAGNDIPLGSPIAGRSDEALADLVGIFVNTWVLRTEIDPARSFTGLLRQTRTKALAAYENQDAPFELLVELLDPVRSAAHHPLFQVSLAFQNNTAPRLEMAGLTIEPYPVSTGTARFDLLFDIADAPADGKWSGLVEYATELFDRSTVEAMAARWVRLLRQVVADPERPVGPIEITGADERELVLRRGDGAVAPVPELTVAELFREQAVRTPDAVAVTGPDTELTYRELDARADRLAEILAARGAGADVVVAVALPPSAELIVALLAVWKAGGAYLPIDPAYPSDRLAFVLADAAPVVIVTDTGTAEILPDNAIARLYLDAPEPAGAGAPVATALPHHLAYLIYTSGSTGVPKGVAVTHRNVVNLVSHARPVVTGDRVLMQTSIAFDVSTYEIWPTLCGGARLVLPEQRRPDPAEIASVIETCSVTRMFATPPLLAALLDHAGSRPGTPLGSLTRVFAAGSELPAALARRLRAEYPGTRVVNGYGPTETTVYVADHELTDEIGDAVPIGRPLPNVRLYVLDSGLAPVPVGVPGELYVAGTQVARGYRGRAALTAARFVADPFDPAGGRLYRTGDVVRWNADGRLAFLGRADDQVKIRGFRVEPGEVEAVLAHHPSVSQAVVVARADESGGRQLIGYVTAAAGLDGSRVRAFAAERLPEYMVPAVVMVLDAMPLTANGKLDRAALPRPRFTSSTRYRAPENPREEILATVFADVLGLARVGVGDSFFELGGDSIRSIQVVSRARALGVEVTPREVFEHRTVAALAAVAQGRTGHAAVAELPGGAVGWMPLLPVARYLRESGAGFDSFNQTMVLDLPAGIDRKTLVAVLTAVVDRHDVLRARLIDDERGPGLEVAPAGSVDVDRLLHRIEIGAALNARLDPAAGVMVQFGWFDAGPGQPGRLAIVAHHLVIDGVSWRILVPDLAAAWQAVSAGAAPAVDSAGTSMRRWAHGLAEQASASRWTEQLPWWRAVVDAPDPLLGSRPLDPAVDVMATVSHTVVEIPVAETETLLTTLPAVFHGGVEDGLLAALTIAVARRRRSRGVAGDSVLIRLEGHGREEDTVPGADLSATVGWFTSVFPVRLSADATAWEEICAGGPAAGALVKSVKEQLRAVPDKGIGFGLLRYLNPETAAVLQGFSTGQIGFNHLGRFTASDLLPEGLRGTGWTPARHDLGSVAGQDPAMPAPAVLDATTMVVDTDDGPMLRAVFANPRNVLSTSETQELAQLWRQAVLGLARHAVGGGGLTPSDLPLVRLGQNEIEALERRYPGLSDVWPATAVQKGLLFHRALAGKGFDAYHMQVAFDLTGAVDPVRMRTAGQALIDRYPNLRSGFAEDGRGVPIQVVVKYAELPWHVVDLRDHSETERRAAVELLRGEDRNAHFDVAAGPLLRFTLVLLTEQRSELIFTAHHVLLDGWSLPLLIRDLLRLYGSGGTALPPVPDYREFLKWLGRQDIRAGVRAWADELDGIAEPTLLAGSADSAASAEVERLDVPLSAATASAVARRASRLGVTLNTVVQAAWGILLGVSTGRRDVITGATVSGRPPAVTGVESMVGLFIGTVPVRVRFGHGDTLAGLLTGLQARQAALLDHHHVGLSDIHEATGLHVLFDTLVGFESFPVDPAGIEDAAGTGGIAIAGLRSDAPTHYPLAVVAGAAPELTVRLEYRTDVFDRRTVDTMARRLVRIFEQVAADPNVAVASIDILGPERESVLRRWNRTAVDVPDTTLAGLFEAQVARTPDRVAVVCRNTDLTYRQLDVRATQLARTLKSRGVGPDTVVAVALPRSADLLVALVAVLKAGGAYLPIDPAYPSDRLSFVLADADPIVVVTEPGTAEVLPDNAIARVHPAATTDADDAPVTVRPRNLAYVIYTSGSTGVPKGVAITHGNVVNLVAQAWAARTGDWVLMHSSVAFDASTYEIWPALCGGATLLVAGEQRSDPVEITRLIETWSVSKLFATPPLLSALVEYAEPLRSKPLRSLTQVNTGADTLSAGLADAVRDVCGGVRIDNLYGPTEATVDVTSLVVPEGMSGAVPIGTPVANTRVYVLDSWLAPVPLGVPGELYVAGAQLARGYRGRAGLTSARFVADPFDAAGGRLYRTGDVVRWNTEGQLEFVGRADDQVKVRGFRVEPGEVEAALAQHPSVTRAVVTAVGAGAGGKRLIGYVVLDRLAAPGVDGAQVREFAAERLPDFMVPSVVTVIEAVPMTPNGKLDRAALPAPEVVSSTGYRAPGTAAERVLATVFAEVLGVERVGADDDFFELGGDSIRSIQVVSRARALGVVVSAREIFERRTVAALSTVAGGRAADPVLRELDGGGTGWMPLLPVARHVRELGAGFEAFSQSMVLELPVGIDRAGLLATVRAVVDRHDVLRARLLDDERGAGLDVVPPGAIDVGRFLHRVEATGADTMAAELEAAVGRLAPAAGAMVQFVWFDAGPDRRGRLGIVAHHLAVDGVSWRILLPELASAWQAVSSGAAPAPAVPGTSLRRWAHALAEEARRPRRVAELDWWRSVSAGPDPMLGSRPLDPAVDVMATTEHVEVRIPVADTDILLAALPAAFHGGVEDGLLAALAAAVTRWRDLRGRGADSVLIRLEGHGREEHVVPGAELSNTVGWFTSMFPIRLRAGATGWDDLCAGGADAGALFKAVKEQLRALPDKGIGYGLLRYLNPETAIVLQEFPTGQIGFNYLGRFTSADLLPQRLRGAGWTPAEDAGQLITPLNPALSAMPVLSVLDALAMIVDTDAGPVLQAVFSAPAGVLARSEVAELAGLWRDAVLGLVRHATTAGAGGLTPSDLPAVALGQAEIEALERRYPGLVDVWPPTPMQSGLLFHRGLADNGFDAYHMQVVFTLAGAVDPERLRAAGQALLDRYPNLRVCFGADSHGDPLQLIVDRVELPWRVVDLRDEPEEMGALLARDRAAHFDAAVPPLLRLTLVRTAAQRSELILTAHHVLLDGWSLPLVLRDLLQLYGSGGDTTAMPAVPDYRDYLTWLAAQDPGAGVRAWIRELDGVGEPTLLADGLGKRGGAADSEQAGVERIEVALPAGTVDALNRQATALGVTVNTMVQGGWGIALAVSTGRRDVVAGATVSGRPPAVAGVDAMVGVFINTVPVRVRFDPRETLAGMLTGLQARQAALLDHHQVGLSDIQQGMGIGALFDTLIAFESYPVDQAGIGRVATAGGLTIADVRPDTPSHYPVTLVADARPGLHLQLEYRTDVFERPVAEAMAARLARILEQLASDAHIPVGAIDTLGRGERETVLRQRNRADARVPAATVAGRFRARAAECPDAVAVVCGDTALSYRELDLRADRLARVLISHGARPDAVVAVALPRSAGAVVALLAVSKAGAAYLPIDPAYPSDRLAFILGDAAPVAVLTDEITANTLPHNEIPRVYLDGLDLSDGPGLDRDVPVRPQHTACLIYTSGSTGVPKGVAVTHRNIVTFAADPMWRGGAHDAVLWHSSAAFDASTYEIWVPLLGGGRVVVAPSDGGDLTALARLLIENRVTATFFTTRLFELFVEHRPDAFAGMRQVWVGGEEIPADLLRRAMSSCAGVRVVNGYGPTETTTFAVTRTFEPGEVLDGAIVPIGVPLADVGAYVLDSMLRLAPVGVAGELYLAGPQVSRGYRNRSGATAARFVADPFDSSGGRLYRTGDVVRWKADGQLEYVGRADDQVKIRGFRVELGEVESALAQHPSVSQAIVLARDPGVGGKRLFAWVVPGGQPLDGRDVRRWVADRLPEYMVPSAVLAIDAVPLTTNGKLDRAALPEPDFASAAAYREPVGARERALAGLFGEVLGRDRVGADDNFFELGGHSLLATRLVSRIRTELGAEVPIRAVFDAPTVARLAARLDVHAQVRPALSIRPRPEVVPLSFAQRRLWFIHRLEGRSATYNIPLAVRLTGVFDASAFAAALGDVVARHESLRTVFAEVDGAPSQRVLDPADVDVPVTVADVVPGELDSAVVAAIRYGFDLSADIPIRADVFRHGVHECVLVLVVHHIAGDGWSLTPLLRDLATAYTARLAGAAPAWAPLPVQYVDYTLWQQDWLGSVSDPASVVSRQFDYWRHELDGVPEQLQLTTDRPRPRVASYRGDLVPFEIDLATRTAVERLAAREGATVSMVLQAALAVLLSKLGAGEDIPIGAPIAGRTDEALADLVGFFVNTWVLRTNVRPAMSFTDLLAQVRAKALAAYDNQDAPFELLVELLNPARSAAHHPLFQVTLAFQNNALPVIELGGVGFEPYPASIDTSRFDLFFNVADAPAGQAWNGFVEYATELFDRTTVEAMARRLVLVLASAGTDPGVPVGAIEILARDERELVLRQWNETRTGVPDSTLVALFEARAAAQPEAVAVICGDVELTYRQLDFRANLLAWELMSRGAGPDTVVAVALPKSAELLVALVAVAKAGGAYLPVDPGYPSDRLAFVLADAAPVLVVTDSVTAGVLPPAAAPLLLLDTLDMHAPGSDLVVPVRPQNLAYVIYTSGSTGVPKGVGVTHRNVVNLVAQAWPAGRGDRVLVHSSVAFDASTYEIWPALCGGAVLVVAVEERSDPAEITRLVRSRAVTKLFATPPLLAALAEYADSLPDNPFESLRQVHTGADVLSARVIETLRTRWPDVAVENLYGPTEATVNVTSAAVPETVDGAVPIGAPVANTRAYVLDSWLRPVPVGVPGELYVAGAQLARGYRGRTDLTAARFVADPFAGAGDRMYRTGDMVRWTRAGVLEFVGRADDQVKIRGFRVEPAEVETALAQHPSVSRAVVVARESESGGKQLIGYVVADRSGPIGVSDEFVGQWQQVYDDLYTTADAPFGADFGGWDSSYTGEPIPVEQMREWRSTRVERIRDLNPRRVLEIGVGSGLLMSQLAPDCEEYWATDFSAATIATLRRQVSALDADWTGHVTLNVRTADDIGGLPRDHFDTVVLNSVIQYFPGQRYLRDVLERVRGLLVDGGAVFVGDVRNLALLEEFATAVQIARNGGADPAAVADRVRRDIAAEQELLLAPEFFAGMCGGTTGFDTVDIQLQRGDAINELTRYRYDVVLRKAPPDPISAAEVPTHVYRDEQSLRTLLETAHPAGIRVTGIPHSGLAGQVEAAQRIRSGHPVTAVEERVEAALLPEDLHRLGRRFGDITAVTWSAEPGRMDAVFLDAATAAGRPLADIYLPAGPIGDPARHANNPQAGLLAADVRRWVSRRLPEYMVPAVVTVIDEVPLTAGGKLDRKALPDPEFASAVEYLAPTNERERVLAGLFAEILGLDRVGIDDDFFALGGHSLLATRLTSKIRVALGVEVPVRVIFDAPTVAQLAPRLDEAAQSTDFDPVLVLKNTGSGNPLWCLHPGGGLGWFYQQLGPHLPDRPIYAIQSRGLDGGPLAGSFEEMIDDYTDQILELQPDGPYFLLGWSYGGIVAHALARRLTQRDKRIGFLGVVDSKPVVPMDEQPDVSEDDALAGIRAWAADRFGEQLESEVVRELVERATKVLINNSTLLEGCTSPVHDGDLTIFGGTVDPDSNRIDDVATDLTDAWRPHLTGRIEVFEIDCAHGDFDRPENMDRIGRILRDLL</sequence>
<dbReference type="NCBIfam" id="NF004282">
    <property type="entry name" value="PRK05691.1"/>
    <property type="match status" value="8"/>
</dbReference>
<protein>
    <submittedName>
        <fullName evidence="8">D-alanine--poly(Phosphoribitol) ligase subunit 1</fullName>
        <ecNumber evidence="8">6.1.1.13</ecNumber>
    </submittedName>
</protein>
<dbReference type="GO" id="GO:0072330">
    <property type="term" value="P:monocarboxylic acid biosynthetic process"/>
    <property type="evidence" value="ECO:0007669"/>
    <property type="project" value="UniProtKB-ARBA"/>
</dbReference>
<dbReference type="SUPFAM" id="SSF53474">
    <property type="entry name" value="alpha/beta-Hydrolases"/>
    <property type="match status" value="1"/>
</dbReference>
<dbReference type="SMART" id="SM00824">
    <property type="entry name" value="PKS_TE"/>
    <property type="match status" value="1"/>
</dbReference>
<dbReference type="Gene3D" id="3.30.300.30">
    <property type="match status" value="6"/>
</dbReference>
<feature type="domain" description="Carrier" evidence="7">
    <location>
        <begin position="3530"/>
        <end position="3604"/>
    </location>
</feature>
<dbReference type="InterPro" id="IPR036736">
    <property type="entry name" value="ACP-like_sf"/>
</dbReference>
<dbReference type="FunFam" id="2.30.38.10:FF:000001">
    <property type="entry name" value="Non-ribosomal peptide synthetase PvdI"/>
    <property type="match status" value="4"/>
</dbReference>
<name>A0A7K0DJW2_9NOCA</name>
<comment type="caution">
    <text evidence="8">The sequence shown here is derived from an EMBL/GenBank/DDBJ whole genome shotgun (WGS) entry which is preliminary data.</text>
</comment>
<dbReference type="PROSITE" id="PS50075">
    <property type="entry name" value="CARRIER"/>
    <property type="match status" value="5"/>
</dbReference>
<dbReference type="InterPro" id="IPR025110">
    <property type="entry name" value="AMP-bd_C"/>
</dbReference>
<dbReference type="EMBL" id="WEGI01000003">
    <property type="protein sequence ID" value="MQY25999.1"/>
    <property type="molecule type" value="Genomic_DNA"/>
</dbReference>
<evidence type="ECO:0000256" key="4">
    <source>
        <dbReference type="ARBA" id="ARBA00022553"/>
    </source>
</evidence>
<dbReference type="NCBIfam" id="NF003417">
    <property type="entry name" value="PRK04813.1"/>
    <property type="match status" value="6"/>
</dbReference>
<dbReference type="CDD" id="cd05930">
    <property type="entry name" value="A_NRPS"/>
    <property type="match status" value="4"/>
</dbReference>
<evidence type="ECO:0000313" key="8">
    <source>
        <dbReference type="EMBL" id="MQY25999.1"/>
    </source>
</evidence>
<dbReference type="GO" id="GO:0017000">
    <property type="term" value="P:antibiotic biosynthetic process"/>
    <property type="evidence" value="ECO:0007669"/>
    <property type="project" value="UniProtKB-KW"/>
</dbReference>
<feature type="domain" description="Carrier" evidence="7">
    <location>
        <begin position="6513"/>
        <end position="6588"/>
    </location>
</feature>
<dbReference type="Gene3D" id="3.40.50.980">
    <property type="match status" value="10"/>
</dbReference>
<proteinExistence type="inferred from homology"/>
<dbReference type="CDD" id="cd02440">
    <property type="entry name" value="AdoMet_MTases"/>
    <property type="match status" value="1"/>
</dbReference>
<dbReference type="InterPro" id="IPR001242">
    <property type="entry name" value="Condensation_dom"/>
</dbReference>
<dbReference type="InterPro" id="IPR010060">
    <property type="entry name" value="NRPS_synth"/>
</dbReference>
<keyword evidence="3" id="KW-0596">Phosphopantetheine</keyword>
<evidence type="ECO:0000256" key="6">
    <source>
        <dbReference type="ARBA" id="ARBA00023194"/>
    </source>
</evidence>
<dbReference type="SUPFAM" id="SSF52777">
    <property type="entry name" value="CoA-dependent acyltransferases"/>
    <property type="match status" value="14"/>
</dbReference>
<dbReference type="InterPro" id="IPR029058">
    <property type="entry name" value="AB_hydrolase_fold"/>
</dbReference>
<dbReference type="Gene3D" id="2.30.38.10">
    <property type="entry name" value="Luciferase, Domain 3"/>
    <property type="match status" value="5"/>
</dbReference>
<dbReference type="FunFam" id="3.40.50.980:FF:000001">
    <property type="entry name" value="Non-ribosomal peptide synthetase"/>
    <property type="match status" value="5"/>
</dbReference>
<dbReference type="Pfam" id="PF00550">
    <property type="entry name" value="PP-binding"/>
    <property type="match status" value="5"/>
</dbReference>
<dbReference type="InterPro" id="IPR013217">
    <property type="entry name" value="Methyltransf_12"/>
</dbReference>
<dbReference type="SUPFAM" id="SSF56801">
    <property type="entry name" value="Acetyl-CoA synthetase-like"/>
    <property type="match status" value="5"/>
</dbReference>
<evidence type="ECO:0000256" key="2">
    <source>
        <dbReference type="ARBA" id="ARBA00006432"/>
    </source>
</evidence>
<dbReference type="FunFam" id="1.10.1200.10:FF:000016">
    <property type="entry name" value="Non-ribosomal peptide synthase"/>
    <property type="match status" value="3"/>
</dbReference>
<dbReference type="InterPro" id="IPR010071">
    <property type="entry name" value="AA_adenyl_dom"/>
</dbReference>
<keyword evidence="5" id="KW-0677">Repeat</keyword>
<dbReference type="PROSITE" id="PS00455">
    <property type="entry name" value="AMP_BINDING"/>
    <property type="match status" value="5"/>
</dbReference>
<feature type="domain" description="Carrier" evidence="7">
    <location>
        <begin position="2010"/>
        <end position="2084"/>
    </location>
</feature>
<dbReference type="SUPFAM" id="SSF47336">
    <property type="entry name" value="ACP-like"/>
    <property type="match status" value="5"/>
</dbReference>
<organism evidence="8 9">
    <name type="scientific">Nocardia aurantia</name>
    <dbReference type="NCBI Taxonomy" id="2585199"/>
    <lineage>
        <taxon>Bacteria</taxon>
        <taxon>Bacillati</taxon>
        <taxon>Actinomycetota</taxon>
        <taxon>Actinomycetes</taxon>
        <taxon>Mycobacteriales</taxon>
        <taxon>Nocardiaceae</taxon>
        <taxon>Nocardia</taxon>
    </lineage>
</organism>
<dbReference type="PROSITE" id="PS00012">
    <property type="entry name" value="PHOSPHOPANTETHEINE"/>
    <property type="match status" value="5"/>
</dbReference>
<keyword evidence="6" id="KW-0045">Antibiotic biosynthesis</keyword>
<dbReference type="Pfam" id="PF00501">
    <property type="entry name" value="AMP-binding"/>
    <property type="match status" value="5"/>
</dbReference>
<dbReference type="SUPFAM" id="SSF53335">
    <property type="entry name" value="S-adenosyl-L-methionine-dependent methyltransferases"/>
    <property type="match status" value="1"/>
</dbReference>
<dbReference type="InterPro" id="IPR000873">
    <property type="entry name" value="AMP-dep_synth/lig_dom"/>
</dbReference>
<keyword evidence="8" id="KW-0436">Ligase</keyword>
<dbReference type="Pfam" id="PF08242">
    <property type="entry name" value="Methyltransf_12"/>
    <property type="match status" value="1"/>
</dbReference>
<dbReference type="GO" id="GO:0031177">
    <property type="term" value="F:phosphopantetheine binding"/>
    <property type="evidence" value="ECO:0007669"/>
    <property type="project" value="InterPro"/>
</dbReference>
<comment type="cofactor">
    <cofactor evidence="1">
        <name>pantetheine 4'-phosphate</name>
        <dbReference type="ChEBI" id="CHEBI:47942"/>
    </cofactor>
</comment>
<dbReference type="PANTHER" id="PTHR45527:SF1">
    <property type="entry name" value="FATTY ACID SYNTHASE"/>
    <property type="match status" value="1"/>
</dbReference>
<dbReference type="InterPro" id="IPR020845">
    <property type="entry name" value="AMP-binding_CS"/>
</dbReference>
<dbReference type="Gene3D" id="3.40.50.150">
    <property type="entry name" value="Vaccinia Virus protein VP39"/>
    <property type="match status" value="1"/>
</dbReference>
<dbReference type="GO" id="GO:0009403">
    <property type="term" value="P:toxin biosynthetic process"/>
    <property type="evidence" value="ECO:0007669"/>
    <property type="project" value="UniProtKB-ARBA"/>
</dbReference>
<dbReference type="InterPro" id="IPR020802">
    <property type="entry name" value="TesA-like"/>
</dbReference>
<dbReference type="FunFam" id="3.40.50.12780:FF:000012">
    <property type="entry name" value="Non-ribosomal peptide synthetase"/>
    <property type="match status" value="5"/>
</dbReference>
<dbReference type="InterPro" id="IPR029063">
    <property type="entry name" value="SAM-dependent_MTases_sf"/>
</dbReference>
<dbReference type="Pfam" id="PF00668">
    <property type="entry name" value="Condensation"/>
    <property type="match status" value="7"/>
</dbReference>
<comment type="similarity">
    <text evidence="2">Belongs to the ATP-dependent AMP-binding enzyme family.</text>
</comment>
<evidence type="ECO:0000256" key="1">
    <source>
        <dbReference type="ARBA" id="ARBA00001957"/>
    </source>
</evidence>
<dbReference type="InterPro" id="IPR009081">
    <property type="entry name" value="PP-bd_ACP"/>
</dbReference>
<feature type="domain" description="Carrier" evidence="7">
    <location>
        <begin position="5069"/>
        <end position="5144"/>
    </location>
</feature>
<dbReference type="UniPathway" id="UPA00011"/>
<dbReference type="CDD" id="cd12117">
    <property type="entry name" value="A_NRPS_Srf_like"/>
    <property type="match status" value="1"/>
</dbReference>
<dbReference type="PANTHER" id="PTHR45527">
    <property type="entry name" value="NONRIBOSOMAL PEPTIDE SYNTHETASE"/>
    <property type="match status" value="1"/>
</dbReference>
<dbReference type="Gene3D" id="3.30.559.10">
    <property type="entry name" value="Chloramphenicol acetyltransferase-like domain"/>
    <property type="match status" value="7"/>
</dbReference>
<evidence type="ECO:0000256" key="3">
    <source>
        <dbReference type="ARBA" id="ARBA00022450"/>
    </source>
</evidence>
<evidence type="ECO:0000256" key="5">
    <source>
        <dbReference type="ARBA" id="ARBA00022737"/>
    </source>
</evidence>
<dbReference type="RefSeq" id="WP_153340403.1">
    <property type="nucleotide sequence ID" value="NZ_WEGI01000003.1"/>
</dbReference>
<accession>A0A7K0DJW2</accession>
<dbReference type="FunFam" id="3.30.300.30:FF:000010">
    <property type="entry name" value="Enterobactin synthetase component F"/>
    <property type="match status" value="4"/>
</dbReference>
<keyword evidence="4" id="KW-0597">Phosphoprotein</keyword>
<dbReference type="InterPro" id="IPR001031">
    <property type="entry name" value="Thioesterase"/>
</dbReference>
<dbReference type="Gene3D" id="1.10.1200.10">
    <property type="entry name" value="ACP-like"/>
    <property type="match status" value="4"/>
</dbReference>
<dbReference type="InterPro" id="IPR023213">
    <property type="entry name" value="CAT-like_dom_sf"/>
</dbReference>
<evidence type="ECO:0000259" key="7">
    <source>
        <dbReference type="PROSITE" id="PS50075"/>
    </source>
</evidence>
<dbReference type="InterPro" id="IPR045851">
    <property type="entry name" value="AMP-bd_C_sf"/>
</dbReference>
<dbReference type="CDD" id="cd19540">
    <property type="entry name" value="LCL_NRPS-like"/>
    <property type="match status" value="3"/>
</dbReference>
<dbReference type="Pfam" id="PF13193">
    <property type="entry name" value="AMP-binding_C"/>
    <property type="match status" value="4"/>
</dbReference>
<gene>
    <name evidence="8" type="primary">dltA_5</name>
    <name evidence="8" type="ORF">NRB56_15580</name>
</gene>
<dbReference type="NCBIfam" id="TIGR01720">
    <property type="entry name" value="NRPS-para261"/>
    <property type="match status" value="2"/>
</dbReference>
<evidence type="ECO:0000313" key="9">
    <source>
        <dbReference type="Proteomes" id="UP000431401"/>
    </source>
</evidence>
<dbReference type="Proteomes" id="UP000431401">
    <property type="component" value="Unassembled WGS sequence"/>
</dbReference>
<dbReference type="GO" id="GO:0008610">
    <property type="term" value="P:lipid biosynthetic process"/>
    <property type="evidence" value="ECO:0007669"/>
    <property type="project" value="UniProtKB-ARBA"/>
</dbReference>
<dbReference type="FunFam" id="1.10.1200.10:FF:000005">
    <property type="entry name" value="Nonribosomal peptide synthetase 1"/>
    <property type="match status" value="2"/>
</dbReference>
<dbReference type="NCBIfam" id="TIGR01733">
    <property type="entry name" value="AA-adenyl-dom"/>
    <property type="match status" value="5"/>
</dbReference>
<dbReference type="Gene3D" id="3.30.559.30">
    <property type="entry name" value="Nonribosomal peptide synthetase, condensation domain"/>
    <property type="match status" value="7"/>
</dbReference>
<dbReference type="GO" id="GO:0043041">
    <property type="term" value="P:amino acid activation for nonribosomal peptide biosynthetic process"/>
    <property type="evidence" value="ECO:0007669"/>
    <property type="project" value="TreeGrafter"/>
</dbReference>
<dbReference type="SMART" id="SM00823">
    <property type="entry name" value="PKS_PP"/>
    <property type="match status" value="5"/>
</dbReference>
<dbReference type="InterPro" id="IPR006162">
    <property type="entry name" value="Ppantetheine_attach_site"/>
</dbReference>
<keyword evidence="9" id="KW-1185">Reference proteome</keyword>
<dbReference type="InterPro" id="IPR020806">
    <property type="entry name" value="PKS_PP-bd"/>
</dbReference>